<dbReference type="KEGG" id="tko:TK1879"/>
<reference evidence="1 2" key="1">
    <citation type="journal article" date="2005" name="Genome Res.">
        <title>Complete genome sequence of the hyperthermophilic archaeon Thermococcus kodakaraensis KOD1 and comparison with Pyrococcus genomes.</title>
        <authorList>
            <person name="Fukui T."/>
            <person name="Atomi H."/>
            <person name="Kanai T."/>
            <person name="Matsumi R."/>
            <person name="Fujiwara S."/>
            <person name="Imanaka T."/>
        </authorList>
    </citation>
    <scope>NUCLEOTIDE SEQUENCE [LARGE SCALE GENOMIC DNA]</scope>
    <source>
        <strain evidence="2">ATCC BAA-918 / JCM 12380 / KOD1</strain>
    </source>
</reference>
<evidence type="ECO:0000313" key="2">
    <source>
        <dbReference type="Proteomes" id="UP000000536"/>
    </source>
</evidence>
<protein>
    <submittedName>
        <fullName evidence="1">Uncharacterized protein</fullName>
    </submittedName>
</protein>
<dbReference type="HOGENOM" id="CLU_1092469_0_0_2"/>
<dbReference type="AlphaFoldDB" id="Q5JEN8"/>
<dbReference type="OrthoDB" id="41005at2157"/>
<evidence type="ECO:0000313" key="1">
    <source>
        <dbReference type="EMBL" id="BAD86068.1"/>
    </source>
</evidence>
<sequence>MLDTDIMVAKIGWSFNNWRGFDQEMFKNRLLYDFEYIRNTGFGHELWNFYEGFSKNNYFGHIEGNPANFTSGIVLFVSKFIDPRDPRPRGSSLYLVGLYGNAIYEPNGFKTGTRIVDLLPDYAVEHIENLVQMRSWKGKDPDRHLEYLERLLDGEEYTARLVASKKYSTAFIPRYNGYVEIDKTDIGVEEVKQWKFTYRIPLENALRLLDIAIFRHERIARNEVEESVPGELRKQAIEIATRIKRVKKILERLG</sequence>
<organism evidence="1 2">
    <name type="scientific">Thermococcus kodakarensis (strain ATCC BAA-918 / JCM 12380 / KOD1)</name>
    <name type="common">Pyrococcus kodakaraensis (strain KOD1)</name>
    <dbReference type="NCBI Taxonomy" id="69014"/>
    <lineage>
        <taxon>Archaea</taxon>
        <taxon>Methanobacteriati</taxon>
        <taxon>Methanobacteriota</taxon>
        <taxon>Thermococci</taxon>
        <taxon>Thermococcales</taxon>
        <taxon>Thermococcaceae</taxon>
        <taxon>Thermococcus</taxon>
    </lineage>
</organism>
<proteinExistence type="predicted"/>
<gene>
    <name evidence="1" type="ordered locus">TK1879</name>
</gene>
<dbReference type="EMBL" id="AP006878">
    <property type="protein sequence ID" value="BAD86068.1"/>
    <property type="molecule type" value="Genomic_DNA"/>
</dbReference>
<dbReference type="PATRIC" id="fig|69014.16.peg.1837"/>
<dbReference type="EnsemblBacteria" id="BAD86068">
    <property type="protein sequence ID" value="BAD86068"/>
    <property type="gene ID" value="TK1879"/>
</dbReference>
<accession>Q5JEN8</accession>
<dbReference type="RefSeq" id="WP_011250830.1">
    <property type="nucleotide sequence ID" value="NC_006624.1"/>
</dbReference>
<name>Q5JEN8_THEKO</name>
<dbReference type="InParanoid" id="Q5JEN8"/>
<dbReference type="Proteomes" id="UP000000536">
    <property type="component" value="Chromosome"/>
</dbReference>
<keyword evidence="2" id="KW-1185">Reference proteome</keyword>
<dbReference type="GeneID" id="78448410"/>
<dbReference type="STRING" id="69014.TK1879"/>